<evidence type="ECO:0000256" key="2">
    <source>
        <dbReference type="SAM" id="Phobius"/>
    </source>
</evidence>
<gene>
    <name evidence="4" type="ORF">JZ751_009392</name>
</gene>
<dbReference type="Gene3D" id="2.30.42.10">
    <property type="match status" value="1"/>
</dbReference>
<feature type="non-terminal residue" evidence="4">
    <location>
        <position position="1"/>
    </location>
</feature>
<dbReference type="GO" id="GO:0098968">
    <property type="term" value="P:neurotransmitter receptor transport postsynaptic membrane to endosome"/>
    <property type="evidence" value="ECO:0007669"/>
    <property type="project" value="TreeGrafter"/>
</dbReference>
<dbReference type="EMBL" id="JAFBMS010000169">
    <property type="protein sequence ID" value="KAG9333929.1"/>
    <property type="molecule type" value="Genomic_DNA"/>
</dbReference>
<comment type="caution">
    <text evidence="4">The sequence shown here is derived from an EMBL/GenBank/DDBJ whole genome shotgun (WGS) entry which is preliminary data.</text>
</comment>
<evidence type="ECO:0000313" key="4">
    <source>
        <dbReference type="EMBL" id="KAG9333929.1"/>
    </source>
</evidence>
<dbReference type="InterPro" id="IPR001478">
    <property type="entry name" value="PDZ"/>
</dbReference>
<dbReference type="PROSITE" id="PS50106">
    <property type="entry name" value="PDZ"/>
    <property type="match status" value="1"/>
</dbReference>
<evidence type="ECO:0000259" key="3">
    <source>
        <dbReference type="PROSITE" id="PS50106"/>
    </source>
</evidence>
<dbReference type="PANTHER" id="PTHR23119">
    <property type="entry name" value="DISCS LARGE"/>
    <property type="match status" value="1"/>
</dbReference>
<reference evidence="4" key="1">
    <citation type="thesis" date="2021" institute="BYU ScholarsArchive" country="Provo, UT, USA">
        <title>Applications of and Algorithms for Genome Assembly and Genomic Analyses with an Emphasis on Marine Teleosts.</title>
        <authorList>
            <person name="Pickett B.D."/>
        </authorList>
    </citation>
    <scope>NUCLEOTIDE SEQUENCE</scope>
    <source>
        <strain evidence="4">HI-2016</strain>
    </source>
</reference>
<dbReference type="OrthoDB" id="2187496at2759"/>
<dbReference type="GO" id="GO:0098887">
    <property type="term" value="P:neurotransmitter receptor transport, endosome to postsynaptic membrane"/>
    <property type="evidence" value="ECO:0007669"/>
    <property type="project" value="TreeGrafter"/>
</dbReference>
<feature type="domain" description="PDZ" evidence="3">
    <location>
        <begin position="89"/>
        <end position="137"/>
    </location>
</feature>
<dbReference type="GO" id="GO:0016323">
    <property type="term" value="C:basolateral plasma membrane"/>
    <property type="evidence" value="ECO:0007669"/>
    <property type="project" value="TreeGrafter"/>
</dbReference>
<feature type="compositionally biased region" description="Polar residues" evidence="1">
    <location>
        <begin position="1"/>
        <end position="12"/>
    </location>
</feature>
<dbReference type="Proteomes" id="UP000824540">
    <property type="component" value="Unassembled WGS sequence"/>
</dbReference>
<dbReference type="GO" id="GO:0014069">
    <property type="term" value="C:postsynaptic density"/>
    <property type="evidence" value="ECO:0007669"/>
    <property type="project" value="TreeGrafter"/>
</dbReference>
<organism evidence="4 5">
    <name type="scientific">Albula glossodonta</name>
    <name type="common">roundjaw bonefish</name>
    <dbReference type="NCBI Taxonomy" id="121402"/>
    <lineage>
        <taxon>Eukaryota</taxon>
        <taxon>Metazoa</taxon>
        <taxon>Chordata</taxon>
        <taxon>Craniata</taxon>
        <taxon>Vertebrata</taxon>
        <taxon>Euteleostomi</taxon>
        <taxon>Actinopterygii</taxon>
        <taxon>Neopterygii</taxon>
        <taxon>Teleostei</taxon>
        <taxon>Albuliformes</taxon>
        <taxon>Albulidae</taxon>
        <taxon>Albula</taxon>
    </lineage>
</organism>
<feature type="transmembrane region" description="Helical" evidence="2">
    <location>
        <begin position="64"/>
        <end position="84"/>
    </location>
</feature>
<evidence type="ECO:0000313" key="5">
    <source>
        <dbReference type="Proteomes" id="UP000824540"/>
    </source>
</evidence>
<dbReference type="Pfam" id="PF00595">
    <property type="entry name" value="PDZ"/>
    <property type="match status" value="1"/>
</dbReference>
<dbReference type="GO" id="GO:0043113">
    <property type="term" value="P:receptor clustering"/>
    <property type="evidence" value="ECO:0007669"/>
    <property type="project" value="TreeGrafter"/>
</dbReference>
<keyword evidence="2" id="KW-0472">Membrane</keyword>
<feature type="compositionally biased region" description="Pro residues" evidence="1">
    <location>
        <begin position="23"/>
        <end position="35"/>
    </location>
</feature>
<name>A0A8T2N086_9TELE</name>
<dbReference type="GO" id="GO:0098609">
    <property type="term" value="P:cell-cell adhesion"/>
    <property type="evidence" value="ECO:0007669"/>
    <property type="project" value="TreeGrafter"/>
</dbReference>
<evidence type="ECO:0000256" key="1">
    <source>
        <dbReference type="SAM" id="MobiDB-lite"/>
    </source>
</evidence>
<dbReference type="InterPro" id="IPR036034">
    <property type="entry name" value="PDZ_sf"/>
</dbReference>
<keyword evidence="2" id="KW-1133">Transmembrane helix</keyword>
<dbReference type="GO" id="GO:0045211">
    <property type="term" value="C:postsynaptic membrane"/>
    <property type="evidence" value="ECO:0007669"/>
    <property type="project" value="TreeGrafter"/>
</dbReference>
<accession>A0A8T2N086</accession>
<protein>
    <recommendedName>
        <fullName evidence="3">PDZ domain-containing protein</fullName>
    </recommendedName>
</protein>
<dbReference type="InterPro" id="IPR050614">
    <property type="entry name" value="Synaptic_Scaffolding_LAP-MAGUK"/>
</dbReference>
<dbReference type="SUPFAM" id="SSF50156">
    <property type="entry name" value="PDZ domain-like"/>
    <property type="match status" value="1"/>
</dbReference>
<feature type="compositionally biased region" description="Polar residues" evidence="1">
    <location>
        <begin position="40"/>
        <end position="49"/>
    </location>
</feature>
<keyword evidence="2" id="KW-0812">Transmembrane</keyword>
<proteinExistence type="predicted"/>
<sequence length="137" mass="14909">MMLPSVTGQSPTYEGGVGDLPFQPYPSPLPTPTPAARPQSARSLIQTKGQKGRDTYQEQVKLRLLYTVNSLTGMCVIVFLLPISARDPGIFVTRVQPDGPATHLLQPGDKILKANGHSFLNMEHTTAVCLLKSFHNP</sequence>
<keyword evidence="5" id="KW-1185">Reference proteome</keyword>
<dbReference type="GO" id="GO:0005912">
    <property type="term" value="C:adherens junction"/>
    <property type="evidence" value="ECO:0007669"/>
    <property type="project" value="TreeGrafter"/>
</dbReference>
<dbReference type="PANTHER" id="PTHR23119:SF48">
    <property type="entry name" value="LEUCINE-RICH REPEAT-CONTAINING PROTEIN 7"/>
    <property type="match status" value="1"/>
</dbReference>
<dbReference type="GO" id="GO:0045197">
    <property type="term" value="P:establishment or maintenance of epithelial cell apical/basal polarity"/>
    <property type="evidence" value="ECO:0007669"/>
    <property type="project" value="TreeGrafter"/>
</dbReference>
<dbReference type="AlphaFoldDB" id="A0A8T2N086"/>
<dbReference type="GO" id="GO:0019901">
    <property type="term" value="F:protein kinase binding"/>
    <property type="evidence" value="ECO:0007669"/>
    <property type="project" value="TreeGrafter"/>
</dbReference>
<feature type="region of interest" description="Disordered" evidence="1">
    <location>
        <begin position="1"/>
        <end position="52"/>
    </location>
</feature>
<dbReference type="SMART" id="SM00228">
    <property type="entry name" value="PDZ"/>
    <property type="match status" value="1"/>
</dbReference>